<organism evidence="2 3">
    <name type="scientific">Pisum sativum</name>
    <name type="common">Garden pea</name>
    <name type="synonym">Lathyrus oleraceus</name>
    <dbReference type="NCBI Taxonomy" id="3888"/>
    <lineage>
        <taxon>Eukaryota</taxon>
        <taxon>Viridiplantae</taxon>
        <taxon>Streptophyta</taxon>
        <taxon>Embryophyta</taxon>
        <taxon>Tracheophyta</taxon>
        <taxon>Spermatophyta</taxon>
        <taxon>Magnoliopsida</taxon>
        <taxon>eudicotyledons</taxon>
        <taxon>Gunneridae</taxon>
        <taxon>Pentapetalae</taxon>
        <taxon>rosids</taxon>
        <taxon>fabids</taxon>
        <taxon>Fabales</taxon>
        <taxon>Fabaceae</taxon>
        <taxon>Papilionoideae</taxon>
        <taxon>50 kb inversion clade</taxon>
        <taxon>NPAAA clade</taxon>
        <taxon>Hologalegina</taxon>
        <taxon>IRL clade</taxon>
        <taxon>Fabeae</taxon>
        <taxon>Lathyrus</taxon>
    </lineage>
</organism>
<feature type="domain" description="DUF7745" evidence="1">
    <location>
        <begin position="18"/>
        <end position="332"/>
    </location>
</feature>
<dbReference type="Proteomes" id="UP001058974">
    <property type="component" value="Chromosome 5"/>
</dbReference>
<comment type="caution">
    <text evidence="2">The sequence shown here is derived from an EMBL/GenBank/DDBJ whole genome shotgun (WGS) entry which is preliminary data.</text>
</comment>
<sequence length="351" mass="40401">MESFVSTVVLHSKDDEFRILSLLTVKVQTSFITALAQFYDPLLRSFLLQDFHLTLTLEEFKGFLGFSMKGRIPYNMIGQVPKVEKLSLALQNPIPTIMTNWNKRHSLSGFQRVYLEGEAKRLLVSRDWDVIGNVLALLIYGQVLFQTYEGFIDSTAISIFWAMWKENKSTVYLLLADVFYSLHHRHEKKSGILTFCLPLLYKWLTSHVFISNTLISDMSSTNWAQTLVSLTERDITWYRSKLNGEEIIIICGSFPNVPLIGSKGCISYNPMLATRQFGYPMLGKYEDCELEEMILNDMDAKDPALLYKIVKSWEKIHNKFLELGKRDGVSRAKVARLGKENEELQLTLQQP</sequence>
<dbReference type="Gramene" id="Psat05G0723400-T1">
    <property type="protein sequence ID" value="KAI5412483.1"/>
    <property type="gene ID" value="KIW84_057234"/>
</dbReference>
<dbReference type="Pfam" id="PF24924">
    <property type="entry name" value="DUF7745"/>
    <property type="match status" value="1"/>
</dbReference>
<name>A0A9D4X0F8_PEA</name>
<dbReference type="PANTHER" id="PTHR48154:SF1">
    <property type="entry name" value="PROTEIN, PUTATIVE-RELATED"/>
    <property type="match status" value="1"/>
</dbReference>
<gene>
    <name evidence="2" type="ORF">KIW84_057234</name>
</gene>
<evidence type="ECO:0000313" key="3">
    <source>
        <dbReference type="Proteomes" id="UP001058974"/>
    </source>
</evidence>
<dbReference type="PANTHER" id="PTHR48154">
    <property type="entry name" value="PROTEIN, PUTATIVE-RELATED"/>
    <property type="match status" value="1"/>
</dbReference>
<protein>
    <recommendedName>
        <fullName evidence="1">DUF7745 domain-containing protein</fullName>
    </recommendedName>
</protein>
<evidence type="ECO:0000259" key="1">
    <source>
        <dbReference type="Pfam" id="PF24924"/>
    </source>
</evidence>
<keyword evidence="3" id="KW-1185">Reference proteome</keyword>
<reference evidence="2 3" key="1">
    <citation type="journal article" date="2022" name="Nat. Genet.">
        <title>Improved pea reference genome and pan-genome highlight genomic features and evolutionary characteristics.</title>
        <authorList>
            <person name="Yang T."/>
            <person name="Liu R."/>
            <person name="Luo Y."/>
            <person name="Hu S."/>
            <person name="Wang D."/>
            <person name="Wang C."/>
            <person name="Pandey M.K."/>
            <person name="Ge S."/>
            <person name="Xu Q."/>
            <person name="Li N."/>
            <person name="Li G."/>
            <person name="Huang Y."/>
            <person name="Saxena R.K."/>
            <person name="Ji Y."/>
            <person name="Li M."/>
            <person name="Yan X."/>
            <person name="He Y."/>
            <person name="Liu Y."/>
            <person name="Wang X."/>
            <person name="Xiang C."/>
            <person name="Varshney R.K."/>
            <person name="Ding H."/>
            <person name="Gao S."/>
            <person name="Zong X."/>
        </authorList>
    </citation>
    <scope>NUCLEOTIDE SEQUENCE [LARGE SCALE GENOMIC DNA]</scope>
    <source>
        <strain evidence="2 3">cv. Zhongwan 6</strain>
    </source>
</reference>
<dbReference type="AlphaFoldDB" id="A0A9D4X0F8"/>
<evidence type="ECO:0000313" key="2">
    <source>
        <dbReference type="EMBL" id="KAI5412483.1"/>
    </source>
</evidence>
<proteinExistence type="predicted"/>
<accession>A0A9D4X0F8</accession>
<dbReference type="EMBL" id="JAMSHJ010000005">
    <property type="protein sequence ID" value="KAI5412483.1"/>
    <property type="molecule type" value="Genomic_DNA"/>
</dbReference>
<dbReference type="InterPro" id="IPR056647">
    <property type="entry name" value="DUF7745"/>
</dbReference>